<dbReference type="InterPro" id="IPR035992">
    <property type="entry name" value="Ricin_B-like_lectins"/>
</dbReference>
<evidence type="ECO:0000313" key="4">
    <source>
        <dbReference type="Proteomes" id="UP001241758"/>
    </source>
</evidence>
<keyword evidence="1" id="KW-0732">Signal</keyword>
<proteinExistence type="predicted"/>
<gene>
    <name evidence="3" type="ORF">QLQ12_33330</name>
</gene>
<evidence type="ECO:0000313" key="3">
    <source>
        <dbReference type="EMBL" id="MDI6103504.1"/>
    </source>
</evidence>
<dbReference type="SUPFAM" id="SSF50370">
    <property type="entry name" value="Ricin B-like lectins"/>
    <property type="match status" value="1"/>
</dbReference>
<protein>
    <submittedName>
        <fullName evidence="3">RICIN domain-containing protein</fullName>
    </submittedName>
</protein>
<dbReference type="InterPro" id="IPR000772">
    <property type="entry name" value="Ricin_B_lectin"/>
</dbReference>
<dbReference type="SMART" id="SM00458">
    <property type="entry name" value="RICIN"/>
    <property type="match status" value="1"/>
</dbReference>
<dbReference type="EMBL" id="JASCTH010000026">
    <property type="protein sequence ID" value="MDI6103504.1"/>
    <property type="molecule type" value="Genomic_DNA"/>
</dbReference>
<organism evidence="3 4">
    <name type="scientific">Actinoplanes sandaracinus</name>
    <dbReference type="NCBI Taxonomy" id="3045177"/>
    <lineage>
        <taxon>Bacteria</taxon>
        <taxon>Bacillati</taxon>
        <taxon>Actinomycetota</taxon>
        <taxon>Actinomycetes</taxon>
        <taxon>Micromonosporales</taxon>
        <taxon>Micromonosporaceae</taxon>
        <taxon>Actinoplanes</taxon>
    </lineage>
</organism>
<sequence>MLTRAVLAPLLFAVLLLGAPPPAAAAPGPPPLHQGWIVTQVNPARCLTGGPAGTVLHTTVCDRGNKAQDFYQTSEGHFTHGENCVEPNAIGSKVLVAACSYQPAQSWSFATTLQAGGQKGRCVTELSVDESGVGKVRLRDCTGAAGQNWRSVVPW</sequence>
<dbReference type="RefSeq" id="WP_282764674.1">
    <property type="nucleotide sequence ID" value="NZ_JASCTH010000026.1"/>
</dbReference>
<dbReference type="PROSITE" id="PS50231">
    <property type="entry name" value="RICIN_B_LECTIN"/>
    <property type="match status" value="1"/>
</dbReference>
<keyword evidence="4" id="KW-1185">Reference proteome</keyword>
<dbReference type="Gene3D" id="2.80.10.50">
    <property type="match status" value="1"/>
</dbReference>
<feature type="signal peptide" evidence="1">
    <location>
        <begin position="1"/>
        <end position="25"/>
    </location>
</feature>
<feature type="domain" description="Ricin B lectin" evidence="2">
    <location>
        <begin position="35"/>
        <end position="152"/>
    </location>
</feature>
<dbReference type="Pfam" id="PF00652">
    <property type="entry name" value="Ricin_B_lectin"/>
    <property type="match status" value="1"/>
</dbReference>
<reference evidence="3 4" key="1">
    <citation type="submission" date="2023-05" db="EMBL/GenBank/DDBJ databases">
        <title>Actinoplanes sp. NEAU-A12 genome sequencing.</title>
        <authorList>
            <person name="Wang Z.-S."/>
        </authorList>
    </citation>
    <scope>NUCLEOTIDE SEQUENCE [LARGE SCALE GENOMIC DNA]</scope>
    <source>
        <strain evidence="3 4">NEAU-A12</strain>
    </source>
</reference>
<feature type="chain" id="PRO_5045880169" evidence="1">
    <location>
        <begin position="26"/>
        <end position="155"/>
    </location>
</feature>
<evidence type="ECO:0000259" key="2">
    <source>
        <dbReference type="SMART" id="SM00458"/>
    </source>
</evidence>
<name>A0ABT6WUY4_9ACTN</name>
<comment type="caution">
    <text evidence="3">The sequence shown here is derived from an EMBL/GenBank/DDBJ whole genome shotgun (WGS) entry which is preliminary data.</text>
</comment>
<evidence type="ECO:0000256" key="1">
    <source>
        <dbReference type="SAM" id="SignalP"/>
    </source>
</evidence>
<dbReference type="Proteomes" id="UP001241758">
    <property type="component" value="Unassembled WGS sequence"/>
</dbReference>
<accession>A0ABT6WUY4</accession>